<organism evidence="1 2">
    <name type="scientific">Neurospora tetrasperma (strain FGSC 2508 / ATCC MYA-4615 / P0657)</name>
    <dbReference type="NCBI Taxonomy" id="510951"/>
    <lineage>
        <taxon>Eukaryota</taxon>
        <taxon>Fungi</taxon>
        <taxon>Dikarya</taxon>
        <taxon>Ascomycota</taxon>
        <taxon>Pezizomycotina</taxon>
        <taxon>Sordariomycetes</taxon>
        <taxon>Sordariomycetidae</taxon>
        <taxon>Sordariales</taxon>
        <taxon>Sordariaceae</taxon>
        <taxon>Neurospora</taxon>
    </lineage>
</organism>
<proteinExistence type="predicted"/>
<sequence length="72" mass="7964">MVTKPSQARQRPLVSKMAGTTHILVSTTSQGLPHGSRQFMRKEMRNGEGPVVRRALMSMSIQSNHSPYAKAN</sequence>
<dbReference type="HOGENOM" id="CLU_2722819_0_0_1"/>
<dbReference type="AlphaFoldDB" id="F8MY75"/>
<keyword evidence="2" id="KW-1185">Reference proteome</keyword>
<evidence type="ECO:0000313" key="1">
    <source>
        <dbReference type="EMBL" id="EGO51557.1"/>
    </source>
</evidence>
<evidence type="ECO:0000313" key="2">
    <source>
        <dbReference type="Proteomes" id="UP000008065"/>
    </source>
</evidence>
<reference evidence="2" key="1">
    <citation type="journal article" date="2011" name="Genetics">
        <title>Massive changes in genome architecture accompany the transition to self-fertility in the filamentous fungus Neurospora tetrasperma.</title>
        <authorList>
            <person name="Ellison C.E."/>
            <person name="Stajich J.E."/>
            <person name="Jacobson D.J."/>
            <person name="Natvig D.O."/>
            <person name="Lapidus A."/>
            <person name="Foster B."/>
            <person name="Aerts A."/>
            <person name="Riley R."/>
            <person name="Lindquist E.A."/>
            <person name="Grigoriev I.V."/>
            <person name="Taylor J.W."/>
        </authorList>
    </citation>
    <scope>NUCLEOTIDE SEQUENCE [LARGE SCALE GENOMIC DNA]</scope>
    <source>
        <strain evidence="2">FGSC 2508 / P0657</strain>
    </source>
</reference>
<dbReference type="KEGG" id="nte:NEUTE1DRAFT104593"/>
<dbReference type="Proteomes" id="UP000008065">
    <property type="component" value="Unassembled WGS sequence"/>
</dbReference>
<dbReference type="RefSeq" id="XP_009855196.1">
    <property type="nucleotide sequence ID" value="XM_009856894.1"/>
</dbReference>
<dbReference type="GeneID" id="20822124"/>
<name>F8MY75_NEUT8</name>
<protein>
    <submittedName>
        <fullName evidence="1">Uncharacterized protein</fullName>
    </submittedName>
</protein>
<dbReference type="EMBL" id="GL891382">
    <property type="protein sequence ID" value="EGO51557.1"/>
    <property type="molecule type" value="Genomic_DNA"/>
</dbReference>
<gene>
    <name evidence="1" type="ORF">NEUTE1DRAFT_104593</name>
</gene>
<accession>F8MY75</accession>
<dbReference type="VEuPathDB" id="FungiDB:NEUTE1DRAFT_104593"/>